<name>A0A834C581_ORYME</name>
<dbReference type="InterPro" id="IPR036352">
    <property type="entry name" value="Semap_dom_sf"/>
</dbReference>
<evidence type="ECO:0000256" key="4">
    <source>
        <dbReference type="ARBA" id="ARBA00023157"/>
    </source>
</evidence>
<dbReference type="SUPFAM" id="SSF103575">
    <property type="entry name" value="Plexin repeat"/>
    <property type="match status" value="1"/>
</dbReference>
<organism evidence="7 8">
    <name type="scientific">Oryzias melastigma</name>
    <name type="common">Marine medaka</name>
    <dbReference type="NCBI Taxonomy" id="30732"/>
    <lineage>
        <taxon>Eukaryota</taxon>
        <taxon>Metazoa</taxon>
        <taxon>Chordata</taxon>
        <taxon>Craniata</taxon>
        <taxon>Vertebrata</taxon>
        <taxon>Euteleostomi</taxon>
        <taxon>Actinopterygii</taxon>
        <taxon>Neopterygii</taxon>
        <taxon>Teleostei</taxon>
        <taxon>Neoteleostei</taxon>
        <taxon>Acanthomorphata</taxon>
        <taxon>Ovalentaria</taxon>
        <taxon>Atherinomorphae</taxon>
        <taxon>Beloniformes</taxon>
        <taxon>Adrianichthyidae</taxon>
        <taxon>Oryziinae</taxon>
        <taxon>Oryzias</taxon>
    </lineage>
</organism>
<protein>
    <submittedName>
        <fullName evidence="7">Semaphorin-7A</fullName>
    </submittedName>
</protein>
<evidence type="ECO:0000259" key="6">
    <source>
        <dbReference type="PROSITE" id="PS50835"/>
    </source>
</evidence>
<dbReference type="PANTHER" id="PTHR11036">
    <property type="entry name" value="SEMAPHORIN"/>
    <property type="match status" value="1"/>
</dbReference>
<dbReference type="GO" id="GO:0005615">
    <property type="term" value="C:extracellular space"/>
    <property type="evidence" value="ECO:0007669"/>
    <property type="project" value="TreeGrafter"/>
</dbReference>
<dbReference type="PANTHER" id="PTHR11036:SF144">
    <property type="entry name" value="SEMAPHORIN-7A-LIKE"/>
    <property type="match status" value="1"/>
</dbReference>
<dbReference type="InterPro" id="IPR027231">
    <property type="entry name" value="Semaphorin"/>
</dbReference>
<dbReference type="InterPro" id="IPR001627">
    <property type="entry name" value="Semap_dom"/>
</dbReference>
<dbReference type="GO" id="GO:0005886">
    <property type="term" value="C:plasma membrane"/>
    <property type="evidence" value="ECO:0007669"/>
    <property type="project" value="TreeGrafter"/>
</dbReference>
<dbReference type="GO" id="GO:0045499">
    <property type="term" value="F:chemorepellent activity"/>
    <property type="evidence" value="ECO:0007669"/>
    <property type="project" value="TreeGrafter"/>
</dbReference>
<proteinExistence type="inferred from homology"/>
<dbReference type="GO" id="GO:0030215">
    <property type="term" value="F:semaphorin receptor binding"/>
    <property type="evidence" value="ECO:0007669"/>
    <property type="project" value="InterPro"/>
</dbReference>
<dbReference type="PROSITE" id="PS50835">
    <property type="entry name" value="IG_LIKE"/>
    <property type="match status" value="1"/>
</dbReference>
<dbReference type="GO" id="GO:0071526">
    <property type="term" value="P:semaphorin-plexin signaling pathway"/>
    <property type="evidence" value="ECO:0007669"/>
    <property type="project" value="TreeGrafter"/>
</dbReference>
<gene>
    <name evidence="7" type="ORF">FQA47_010405</name>
</gene>
<dbReference type="GO" id="GO:0043931">
    <property type="term" value="P:ossification involved in bone maturation"/>
    <property type="evidence" value="ECO:0007669"/>
    <property type="project" value="TreeGrafter"/>
</dbReference>
<dbReference type="GO" id="GO:0001755">
    <property type="term" value="P:neural crest cell migration"/>
    <property type="evidence" value="ECO:0007669"/>
    <property type="project" value="TreeGrafter"/>
</dbReference>
<dbReference type="GO" id="GO:0000122">
    <property type="term" value="P:negative regulation of transcription by RNA polymerase II"/>
    <property type="evidence" value="ECO:0007669"/>
    <property type="project" value="TreeGrafter"/>
</dbReference>
<evidence type="ECO:0000256" key="2">
    <source>
        <dbReference type="ARBA" id="ARBA00009492"/>
    </source>
</evidence>
<dbReference type="InterPro" id="IPR015943">
    <property type="entry name" value="WD40/YVTN_repeat-like_dom_sf"/>
</dbReference>
<dbReference type="SUPFAM" id="SSF101912">
    <property type="entry name" value="Sema domain"/>
    <property type="match status" value="1"/>
</dbReference>
<evidence type="ECO:0000256" key="5">
    <source>
        <dbReference type="ARBA" id="ARBA00023180"/>
    </source>
</evidence>
<evidence type="ECO:0000256" key="3">
    <source>
        <dbReference type="ARBA" id="ARBA00023136"/>
    </source>
</evidence>
<dbReference type="EMBL" id="WKFB01000494">
    <property type="protein sequence ID" value="KAF6721313.1"/>
    <property type="molecule type" value="Genomic_DNA"/>
</dbReference>
<dbReference type="Proteomes" id="UP000646548">
    <property type="component" value="Unassembled WGS sequence"/>
</dbReference>
<dbReference type="Gene3D" id="2.130.10.10">
    <property type="entry name" value="YVTN repeat-like/Quinoprotein amine dehydrogenase"/>
    <property type="match status" value="1"/>
</dbReference>
<evidence type="ECO:0000313" key="8">
    <source>
        <dbReference type="Proteomes" id="UP000646548"/>
    </source>
</evidence>
<dbReference type="InterPro" id="IPR007110">
    <property type="entry name" value="Ig-like_dom"/>
</dbReference>
<reference evidence="7" key="1">
    <citation type="journal article" name="BMC Genomics">
        <title>Long-read sequencing and de novo genome assembly of marine medaka (Oryzias melastigma).</title>
        <authorList>
            <person name="Liang P."/>
            <person name="Saqib H.S.A."/>
            <person name="Ni X."/>
            <person name="Shen Y."/>
        </authorList>
    </citation>
    <scope>NUCLEOTIDE SEQUENCE</scope>
    <source>
        <strain evidence="7">Bigg-433</strain>
    </source>
</reference>
<dbReference type="Gene3D" id="2.60.40.10">
    <property type="entry name" value="Immunoglobulins"/>
    <property type="match status" value="1"/>
</dbReference>
<dbReference type="Gene3D" id="3.30.1680.10">
    <property type="entry name" value="ligand-binding face of the semaphorins, domain 2"/>
    <property type="match status" value="1"/>
</dbReference>
<evidence type="ECO:0000256" key="1">
    <source>
        <dbReference type="ARBA" id="ARBA00004370"/>
    </source>
</evidence>
<dbReference type="InterPro" id="IPR016201">
    <property type="entry name" value="PSI"/>
</dbReference>
<dbReference type="Pfam" id="PF01437">
    <property type="entry name" value="PSI"/>
    <property type="match status" value="1"/>
</dbReference>
<dbReference type="AlphaFoldDB" id="A0A834C581"/>
<dbReference type="SMART" id="SM00423">
    <property type="entry name" value="PSI"/>
    <property type="match status" value="1"/>
</dbReference>
<sequence length="284" mass="32196">MMNARPFCGDPERKQYFSELLDVNIVDADRWNETKVYALFRNEWGVSAVCMYTVADIHKSSCSPCLKNLKQNANRTGLGSVFLTVPRFLQRTINNIKEVSEMEEWVKPRKLYVTSHREVVEVDVVNCERYGNSCEDCILSRDPYCSWSNNQCAEKRSFQQDMIRGNQGGCPQSRFHSTGENSPIVLPSGSRYFLRCPVSSLHAEYVWKTPSSSKSCSPKEDECLLLIESMSSLQDGGYECTSEEQGYRKVVAQYQLMSTAPGRTAPSGFTWVCVAAALMGRFSW</sequence>
<keyword evidence="5" id="KW-0325">Glycoprotein</keyword>
<comment type="subcellular location">
    <subcellularLocation>
        <location evidence="1">Membrane</location>
    </subcellularLocation>
</comment>
<feature type="domain" description="Ig-like" evidence="6">
    <location>
        <begin position="171"/>
        <end position="252"/>
    </location>
</feature>
<comment type="similarity">
    <text evidence="2">Belongs to the semaphorin family.</text>
</comment>
<dbReference type="InterPro" id="IPR002165">
    <property type="entry name" value="Plexin_repeat"/>
</dbReference>
<dbReference type="Pfam" id="PF01403">
    <property type="entry name" value="Sema"/>
    <property type="match status" value="1"/>
</dbReference>
<keyword evidence="4" id="KW-1015">Disulfide bond</keyword>
<keyword evidence="3" id="KW-0472">Membrane</keyword>
<dbReference type="FunFam" id="2.60.40.10:FF:001170">
    <property type="entry name" value="Sema domain, immunoglobulin domain (Ig), short basic domain, secreted, (Semaphorin) 3F"/>
    <property type="match status" value="1"/>
</dbReference>
<comment type="caution">
    <text evidence="7">The sequence shown here is derived from an EMBL/GenBank/DDBJ whole genome shotgun (WGS) entry which is preliminary data.</text>
</comment>
<accession>A0A834C581</accession>
<evidence type="ECO:0000313" key="7">
    <source>
        <dbReference type="EMBL" id="KAF6721313.1"/>
    </source>
</evidence>
<dbReference type="InterPro" id="IPR013783">
    <property type="entry name" value="Ig-like_fold"/>
</dbReference>
<dbReference type="GO" id="GO:0007411">
    <property type="term" value="P:axon guidance"/>
    <property type="evidence" value="ECO:0007669"/>
    <property type="project" value="TreeGrafter"/>
</dbReference>
<dbReference type="GO" id="GO:0030335">
    <property type="term" value="P:positive regulation of cell migration"/>
    <property type="evidence" value="ECO:0007669"/>
    <property type="project" value="TreeGrafter"/>
</dbReference>